<proteinExistence type="predicted"/>
<keyword evidence="3" id="KW-1185">Reference proteome</keyword>
<keyword evidence="1" id="KW-0472">Membrane</keyword>
<evidence type="ECO:0000313" key="2">
    <source>
        <dbReference type="EMBL" id="KAA9135149.1"/>
    </source>
</evidence>
<evidence type="ECO:0000313" key="3">
    <source>
        <dbReference type="Proteomes" id="UP000326838"/>
    </source>
</evidence>
<reference evidence="3" key="1">
    <citation type="submission" date="2019-09" db="EMBL/GenBank/DDBJ databases">
        <title>Mumia zhuanghuii sp. nov. isolated from the intestinal contents of plateau pika (Ochotona curzoniae) in the Qinghai-Tibet plateau of China.</title>
        <authorList>
            <person name="Tian Z."/>
        </authorList>
    </citation>
    <scope>NUCLEOTIDE SEQUENCE [LARGE SCALE GENOMIC DNA]</scope>
    <source>
        <strain evidence="3">L-033</strain>
    </source>
</reference>
<gene>
    <name evidence="2" type="ORF">F6B40_05615</name>
</gene>
<dbReference type="RefSeq" id="WP_150892504.1">
    <property type="nucleotide sequence ID" value="NZ_VYUY01000006.1"/>
</dbReference>
<keyword evidence="1" id="KW-0812">Transmembrane</keyword>
<name>A0A5N0TP30_9MICO</name>
<feature type="transmembrane region" description="Helical" evidence="1">
    <location>
        <begin position="40"/>
        <end position="62"/>
    </location>
</feature>
<comment type="caution">
    <text evidence="2">The sequence shown here is derived from an EMBL/GenBank/DDBJ whole genome shotgun (WGS) entry which is preliminary data.</text>
</comment>
<organism evidence="2 3">
    <name type="scientific">Microbacterium caowuchunii</name>
    <dbReference type="NCBI Taxonomy" id="2614638"/>
    <lineage>
        <taxon>Bacteria</taxon>
        <taxon>Bacillati</taxon>
        <taxon>Actinomycetota</taxon>
        <taxon>Actinomycetes</taxon>
        <taxon>Micrococcales</taxon>
        <taxon>Microbacteriaceae</taxon>
        <taxon>Microbacterium</taxon>
    </lineage>
</organism>
<dbReference type="AlphaFoldDB" id="A0A5N0TP30"/>
<keyword evidence="1" id="KW-1133">Transmembrane helix</keyword>
<sequence length="99" mass="10695">MPPRTWVRRLIGPLVVLVVAGTLLPFTVEAVFVTANARNTYDAVIFGGISVMLLFAVGASLFEGIRATVTPPEQKKGGTTVGLALRRLLALSRVSRQRF</sequence>
<dbReference type="Proteomes" id="UP000326838">
    <property type="component" value="Unassembled WGS sequence"/>
</dbReference>
<dbReference type="EMBL" id="VYUY01000006">
    <property type="protein sequence ID" value="KAA9135149.1"/>
    <property type="molecule type" value="Genomic_DNA"/>
</dbReference>
<accession>A0A5N0TP30</accession>
<evidence type="ECO:0000256" key="1">
    <source>
        <dbReference type="SAM" id="Phobius"/>
    </source>
</evidence>
<protein>
    <submittedName>
        <fullName evidence="2">Uncharacterized protein</fullName>
    </submittedName>
</protein>